<name>A0ABQ8RVY0_PERAM</name>
<sequence>MAGLCEGGNEPPSSLKAKLPVLSSQFFYLSHSSSRYLEPQTFRDSSLYSNSGPQLRSTALELRSLQLRSTALELRPSDADADADAHSSRTLACLLWLTH</sequence>
<reference evidence="1 2" key="1">
    <citation type="journal article" date="2022" name="Allergy">
        <title>Genome assembly and annotation of Periplaneta americana reveal a comprehensive cockroach allergen profile.</title>
        <authorList>
            <person name="Wang L."/>
            <person name="Xiong Q."/>
            <person name="Saelim N."/>
            <person name="Wang L."/>
            <person name="Nong W."/>
            <person name="Wan A.T."/>
            <person name="Shi M."/>
            <person name="Liu X."/>
            <person name="Cao Q."/>
            <person name="Hui J.H.L."/>
            <person name="Sookrung N."/>
            <person name="Leung T.F."/>
            <person name="Tungtrongchitr A."/>
            <person name="Tsui S.K.W."/>
        </authorList>
    </citation>
    <scope>NUCLEOTIDE SEQUENCE [LARGE SCALE GENOMIC DNA]</scope>
    <source>
        <strain evidence="1">PWHHKU_190912</strain>
    </source>
</reference>
<keyword evidence="2" id="KW-1185">Reference proteome</keyword>
<evidence type="ECO:0000313" key="1">
    <source>
        <dbReference type="EMBL" id="KAJ4425877.1"/>
    </source>
</evidence>
<dbReference type="Proteomes" id="UP001148838">
    <property type="component" value="Unassembled WGS sequence"/>
</dbReference>
<accession>A0ABQ8RVY0</accession>
<dbReference type="EMBL" id="JAJSOF020000041">
    <property type="protein sequence ID" value="KAJ4425877.1"/>
    <property type="molecule type" value="Genomic_DNA"/>
</dbReference>
<gene>
    <name evidence="1" type="ORF">ANN_27503</name>
</gene>
<evidence type="ECO:0000313" key="2">
    <source>
        <dbReference type="Proteomes" id="UP001148838"/>
    </source>
</evidence>
<organism evidence="1 2">
    <name type="scientific">Periplaneta americana</name>
    <name type="common">American cockroach</name>
    <name type="synonym">Blatta americana</name>
    <dbReference type="NCBI Taxonomy" id="6978"/>
    <lineage>
        <taxon>Eukaryota</taxon>
        <taxon>Metazoa</taxon>
        <taxon>Ecdysozoa</taxon>
        <taxon>Arthropoda</taxon>
        <taxon>Hexapoda</taxon>
        <taxon>Insecta</taxon>
        <taxon>Pterygota</taxon>
        <taxon>Neoptera</taxon>
        <taxon>Polyneoptera</taxon>
        <taxon>Dictyoptera</taxon>
        <taxon>Blattodea</taxon>
        <taxon>Blattoidea</taxon>
        <taxon>Blattidae</taxon>
        <taxon>Blattinae</taxon>
        <taxon>Periplaneta</taxon>
    </lineage>
</organism>
<proteinExistence type="predicted"/>
<protein>
    <submittedName>
        <fullName evidence="1">Uncharacterized protein</fullName>
    </submittedName>
</protein>
<comment type="caution">
    <text evidence="1">The sequence shown here is derived from an EMBL/GenBank/DDBJ whole genome shotgun (WGS) entry which is preliminary data.</text>
</comment>